<comment type="caution">
    <text evidence="1">The sequence shown here is derived from an EMBL/GenBank/DDBJ whole genome shotgun (WGS) entry which is preliminary data.</text>
</comment>
<keyword evidence="2" id="KW-1185">Reference proteome</keyword>
<evidence type="ECO:0000313" key="2">
    <source>
        <dbReference type="Proteomes" id="UP001057452"/>
    </source>
</evidence>
<evidence type="ECO:0000313" key="1">
    <source>
        <dbReference type="EMBL" id="KAI4825621.1"/>
    </source>
</evidence>
<protein>
    <submittedName>
        <fullName evidence="1">Uncharacterized protein</fullName>
    </submittedName>
</protein>
<dbReference type="EMBL" id="CM043790">
    <property type="protein sequence ID" value="KAI4825621.1"/>
    <property type="molecule type" value="Genomic_DNA"/>
</dbReference>
<dbReference type="Proteomes" id="UP001057452">
    <property type="component" value="Chromosome 6"/>
</dbReference>
<gene>
    <name evidence="1" type="ORF">KUCAC02_021301</name>
</gene>
<organism evidence="1 2">
    <name type="scientific">Chaenocephalus aceratus</name>
    <name type="common">Blackfin icefish</name>
    <name type="synonym">Chaenichthys aceratus</name>
    <dbReference type="NCBI Taxonomy" id="36190"/>
    <lineage>
        <taxon>Eukaryota</taxon>
        <taxon>Metazoa</taxon>
        <taxon>Chordata</taxon>
        <taxon>Craniata</taxon>
        <taxon>Vertebrata</taxon>
        <taxon>Euteleostomi</taxon>
        <taxon>Actinopterygii</taxon>
        <taxon>Neopterygii</taxon>
        <taxon>Teleostei</taxon>
        <taxon>Neoteleostei</taxon>
        <taxon>Acanthomorphata</taxon>
        <taxon>Eupercaria</taxon>
        <taxon>Perciformes</taxon>
        <taxon>Notothenioidei</taxon>
        <taxon>Channichthyidae</taxon>
        <taxon>Chaenocephalus</taxon>
    </lineage>
</organism>
<proteinExistence type="predicted"/>
<name>A0ACB9XGC5_CHAAC</name>
<accession>A0ACB9XGC5</accession>
<reference evidence="1" key="1">
    <citation type="submission" date="2022-05" db="EMBL/GenBank/DDBJ databases">
        <title>Chromosome-level genome of Chaenocephalus aceratus.</title>
        <authorList>
            <person name="Park H."/>
        </authorList>
    </citation>
    <scope>NUCLEOTIDE SEQUENCE</scope>
    <source>
        <strain evidence="1">KU_202001</strain>
    </source>
</reference>
<sequence length="232" mass="26504">MQSSFWINCQYQPVGQLSQASQAQESNNHRELITTIMMEFTQTDNHQIGRPHFLIRQFRISCQPLSQESYQDASKQTSSTTKSKKRKPLFESQRVLEGASNEKVFICATDNEPSASNAQTVQLPADQEENESNAVTPHLKNDVLKFGVLPKTFDFKDGSNGRKENDDPLPGNSDLVEEKDESPSKTIKRARGTWYQHPEEKNMLIPPTPKTDNIFHVFQKKYKDKMQPSVDK</sequence>